<feature type="transmembrane region" description="Helical" evidence="1">
    <location>
        <begin position="171"/>
        <end position="187"/>
    </location>
</feature>
<evidence type="ECO:0000259" key="2">
    <source>
        <dbReference type="Pfam" id="PF02517"/>
    </source>
</evidence>
<feature type="domain" description="CAAX prenyl protease 2/Lysostaphin resistance protein A-like" evidence="2">
    <location>
        <begin position="140"/>
        <end position="225"/>
    </location>
</feature>
<feature type="transmembrane region" description="Helical" evidence="1">
    <location>
        <begin position="58"/>
        <end position="76"/>
    </location>
</feature>
<evidence type="ECO:0000313" key="4">
    <source>
        <dbReference type="Proteomes" id="UP000253034"/>
    </source>
</evidence>
<feature type="transmembrane region" description="Helical" evidence="1">
    <location>
        <begin position="193"/>
        <end position="210"/>
    </location>
</feature>
<keyword evidence="1" id="KW-0472">Membrane</keyword>
<dbReference type="AlphaFoldDB" id="A0A369B621"/>
<dbReference type="PANTHER" id="PTHR36435:SF1">
    <property type="entry name" value="CAAX AMINO TERMINAL PROTEASE FAMILY PROTEIN"/>
    <property type="match status" value="1"/>
</dbReference>
<name>A0A369B621_9FIRM</name>
<keyword evidence="4" id="KW-1185">Reference proteome</keyword>
<feature type="transmembrane region" description="Helical" evidence="1">
    <location>
        <begin position="140"/>
        <end position="159"/>
    </location>
</feature>
<dbReference type="GO" id="GO:0004175">
    <property type="term" value="F:endopeptidase activity"/>
    <property type="evidence" value="ECO:0007669"/>
    <property type="project" value="UniProtKB-ARBA"/>
</dbReference>
<proteinExistence type="predicted"/>
<feature type="transmembrane region" description="Helical" evidence="1">
    <location>
        <begin position="88"/>
        <end position="111"/>
    </location>
</feature>
<feature type="transmembrane region" description="Helical" evidence="1">
    <location>
        <begin position="268"/>
        <end position="294"/>
    </location>
</feature>
<keyword evidence="1" id="KW-0812">Transmembrane</keyword>
<dbReference type="InterPro" id="IPR052710">
    <property type="entry name" value="CAAX_protease"/>
</dbReference>
<sequence>MDKNDYTNNIDLSAEGLCGQQPRRPSIAQAALLYSVAVVLLLYVGFKAQNASRYPGLLITEFLLILAPSLALLLIGRYDFKSVLRIKGVSLINLFIILCIMGAALPIVGFLNMLNLFVIETVFGRVVLPDIPVASNGTELLVNILIIGGSAGICEEIMFRGVIQRGMERLGAVKSILITAFLFGLMHLDFQRFLGTFVLGALIGFIVYRTNSIFAGIFAHFVNNSIAVVASYAAARIGELAKSMGKDQLTAETGKYLSSLTSLPFEQLIGVIIVWGFMFMSCAAVLTGLIVALIRTTEQEVRPVVKESSTRGRAGLLWALPGILITAAIYFAQGLKLSDPSNALADRILSILRL</sequence>
<dbReference type="GO" id="GO:0080120">
    <property type="term" value="P:CAAX-box protein maturation"/>
    <property type="evidence" value="ECO:0007669"/>
    <property type="project" value="UniProtKB-ARBA"/>
</dbReference>
<keyword evidence="1" id="KW-1133">Transmembrane helix</keyword>
<feature type="transmembrane region" description="Helical" evidence="1">
    <location>
        <begin position="217"/>
        <end position="235"/>
    </location>
</feature>
<dbReference type="Proteomes" id="UP000253034">
    <property type="component" value="Unassembled WGS sequence"/>
</dbReference>
<reference evidence="3 4" key="1">
    <citation type="submission" date="2018-07" db="EMBL/GenBank/DDBJ databases">
        <title>Genomic Encyclopedia of Type Strains, Phase IV (KMG-IV): sequencing the most valuable type-strain genomes for metagenomic binning, comparative biology and taxonomic classification.</title>
        <authorList>
            <person name="Goeker M."/>
        </authorList>
    </citation>
    <scope>NUCLEOTIDE SEQUENCE [LARGE SCALE GENOMIC DNA]</scope>
    <source>
        <strain evidence="3 4">DSM 27016</strain>
    </source>
</reference>
<gene>
    <name evidence="3" type="ORF">DFR58_11250</name>
</gene>
<dbReference type="RefSeq" id="WP_114297995.1">
    <property type="nucleotide sequence ID" value="NZ_QPJT01000012.1"/>
</dbReference>
<feature type="transmembrane region" description="Helical" evidence="1">
    <location>
        <begin position="315"/>
        <end position="332"/>
    </location>
</feature>
<dbReference type="InterPro" id="IPR003675">
    <property type="entry name" value="Rce1/LyrA-like_dom"/>
</dbReference>
<accession>A0A369B621</accession>
<dbReference type="Pfam" id="PF02517">
    <property type="entry name" value="Rce1-like"/>
    <property type="match status" value="1"/>
</dbReference>
<comment type="caution">
    <text evidence="3">The sequence shown here is derived from an EMBL/GenBank/DDBJ whole genome shotgun (WGS) entry which is preliminary data.</text>
</comment>
<protein>
    <recommendedName>
        <fullName evidence="2">CAAX prenyl protease 2/Lysostaphin resistance protein A-like domain-containing protein</fullName>
    </recommendedName>
</protein>
<evidence type="ECO:0000313" key="3">
    <source>
        <dbReference type="EMBL" id="RCX16068.1"/>
    </source>
</evidence>
<evidence type="ECO:0000256" key="1">
    <source>
        <dbReference type="SAM" id="Phobius"/>
    </source>
</evidence>
<dbReference type="PANTHER" id="PTHR36435">
    <property type="entry name" value="SLR1288 PROTEIN"/>
    <property type="match status" value="1"/>
</dbReference>
<dbReference type="EMBL" id="QPJT01000012">
    <property type="protein sequence ID" value="RCX16068.1"/>
    <property type="molecule type" value="Genomic_DNA"/>
</dbReference>
<dbReference type="OrthoDB" id="2035856at2"/>
<feature type="transmembrane region" description="Helical" evidence="1">
    <location>
        <begin position="27"/>
        <end position="46"/>
    </location>
</feature>
<organism evidence="3 4">
    <name type="scientific">Anaerobacterium chartisolvens</name>
    <dbReference type="NCBI Taxonomy" id="1297424"/>
    <lineage>
        <taxon>Bacteria</taxon>
        <taxon>Bacillati</taxon>
        <taxon>Bacillota</taxon>
        <taxon>Clostridia</taxon>
        <taxon>Eubacteriales</taxon>
        <taxon>Oscillospiraceae</taxon>
        <taxon>Anaerobacterium</taxon>
    </lineage>
</organism>